<comment type="cofactor">
    <cofactor evidence="1 6">
        <name>pyridoxal 5'-phosphate</name>
        <dbReference type="ChEBI" id="CHEBI:597326"/>
    </cofactor>
</comment>
<keyword evidence="9" id="KW-1185">Reference proteome</keyword>
<dbReference type="GO" id="GO:0031071">
    <property type="term" value="F:cysteine desulfurase activity"/>
    <property type="evidence" value="ECO:0007669"/>
    <property type="project" value="UniProtKB-EC"/>
</dbReference>
<dbReference type="InterPro" id="IPR000192">
    <property type="entry name" value="Aminotrans_V_dom"/>
</dbReference>
<dbReference type="EMBL" id="LXEW01000011">
    <property type="protein sequence ID" value="OAT54295.1"/>
    <property type="molecule type" value="Genomic_DNA"/>
</dbReference>
<sequence>MTNLWQQIYQDTLVSQHYAYFDTGAAAPPPKPVIEAVNSYLYQTAEQGIYLPSFRKETYQRVELCRKKMAQFIGAKETEIAFTKNGTEAICLIARGISWQSGDEIILPDTEMLSNISIWRLLATEKNLNIITVKSDNQGVISPEIIEQAITLKTKLISFVALSNITGVVQPVQAICEVAKRHGVLSHVSASQAIGMYEVNVKKWQCDFLSSCGRKGLRAIEGTGILFIRELLVTSLTPMLVGWWNSNIDSTFGNVILPNTAKRFEAGCPNIPAIISLDAAIDYANNIGISQIELRNRQLTEYAMNQLLSIPDITIYGPSNSHQRLGIIPFNIDGVPSDIIMQELETRNIIIESGHFMATAILQFYQIEKMARLSLHYFNQESEIDRLIHGMKNIIKEYQK</sequence>
<dbReference type="InterPro" id="IPR020578">
    <property type="entry name" value="Aminotrans_V_PyrdxlP_BS"/>
</dbReference>
<organism evidence="8 9">
    <name type="scientific">Providencia heimbachae ATCC 35613</name>
    <dbReference type="NCBI Taxonomy" id="1354272"/>
    <lineage>
        <taxon>Bacteria</taxon>
        <taxon>Pseudomonadati</taxon>
        <taxon>Pseudomonadota</taxon>
        <taxon>Gammaproteobacteria</taxon>
        <taxon>Enterobacterales</taxon>
        <taxon>Morganellaceae</taxon>
        <taxon>Providencia</taxon>
    </lineage>
</organism>
<reference evidence="8 9" key="1">
    <citation type="submission" date="2016-04" db="EMBL/GenBank/DDBJ databases">
        <title>ATOL: Assembling a taxonomically balanced genome-scale reconstruction of the evolutionary history of the Enterobacteriaceae.</title>
        <authorList>
            <person name="Plunkett G.III."/>
            <person name="Neeno-Eckwall E.C."/>
            <person name="Glasner J.D."/>
            <person name="Perna N.T."/>
        </authorList>
    </citation>
    <scope>NUCLEOTIDE SEQUENCE [LARGE SCALE GENOMIC DNA]</scope>
    <source>
        <strain evidence="8 9">ATCC 35613</strain>
    </source>
</reference>
<dbReference type="OrthoDB" id="9764293at2"/>
<comment type="similarity">
    <text evidence="2">Belongs to the class-V pyridoxal-phosphate-dependent aminotransferase family. Csd subfamily.</text>
</comment>
<proteinExistence type="inferred from homology"/>
<evidence type="ECO:0000313" key="8">
    <source>
        <dbReference type="EMBL" id="OAT54295.1"/>
    </source>
</evidence>
<evidence type="ECO:0000256" key="1">
    <source>
        <dbReference type="ARBA" id="ARBA00001933"/>
    </source>
</evidence>
<evidence type="ECO:0000256" key="3">
    <source>
        <dbReference type="ARBA" id="ARBA00022679"/>
    </source>
</evidence>
<keyword evidence="4" id="KW-0663">Pyridoxal phosphate</keyword>
<protein>
    <submittedName>
        <fullName evidence="8">Cysteine desulfurase</fullName>
        <ecNumber evidence="8">2.8.1.7</ecNumber>
    </submittedName>
</protein>
<dbReference type="InterPro" id="IPR015421">
    <property type="entry name" value="PyrdxlP-dep_Trfase_major"/>
</dbReference>
<dbReference type="AlphaFoldDB" id="A0A1B7K2F9"/>
<dbReference type="Gene3D" id="3.90.1150.10">
    <property type="entry name" value="Aspartate Aminotransferase, domain 1"/>
    <property type="match status" value="1"/>
</dbReference>
<comment type="caution">
    <text evidence="8">The sequence shown here is derived from an EMBL/GenBank/DDBJ whole genome shotgun (WGS) entry which is preliminary data.</text>
</comment>
<evidence type="ECO:0000256" key="6">
    <source>
        <dbReference type="RuleBase" id="RU004504"/>
    </source>
</evidence>
<evidence type="ECO:0000259" key="7">
    <source>
        <dbReference type="Pfam" id="PF00266"/>
    </source>
</evidence>
<dbReference type="InterPro" id="IPR015424">
    <property type="entry name" value="PyrdxlP-dep_Trfase"/>
</dbReference>
<dbReference type="EC" id="2.8.1.7" evidence="8"/>
<gene>
    <name evidence="8" type="ORF">M998_0627</name>
</gene>
<comment type="catalytic activity">
    <reaction evidence="5">
        <text>(sulfur carrier)-H + L-cysteine = (sulfur carrier)-SH + L-alanine</text>
        <dbReference type="Rhea" id="RHEA:43892"/>
        <dbReference type="Rhea" id="RHEA-COMP:14737"/>
        <dbReference type="Rhea" id="RHEA-COMP:14739"/>
        <dbReference type="ChEBI" id="CHEBI:29917"/>
        <dbReference type="ChEBI" id="CHEBI:35235"/>
        <dbReference type="ChEBI" id="CHEBI:57972"/>
        <dbReference type="ChEBI" id="CHEBI:64428"/>
        <dbReference type="EC" id="2.8.1.7"/>
    </reaction>
</comment>
<dbReference type="Pfam" id="PF00266">
    <property type="entry name" value="Aminotran_5"/>
    <property type="match status" value="1"/>
</dbReference>
<dbReference type="PANTHER" id="PTHR43586">
    <property type="entry name" value="CYSTEINE DESULFURASE"/>
    <property type="match status" value="1"/>
</dbReference>
<evidence type="ECO:0000256" key="5">
    <source>
        <dbReference type="ARBA" id="ARBA00050776"/>
    </source>
</evidence>
<evidence type="ECO:0000313" key="9">
    <source>
        <dbReference type="Proteomes" id="UP000078224"/>
    </source>
</evidence>
<dbReference type="PROSITE" id="PS00595">
    <property type="entry name" value="AA_TRANSFER_CLASS_5"/>
    <property type="match status" value="1"/>
</dbReference>
<feature type="domain" description="Aminotransferase class V" evidence="7">
    <location>
        <begin position="20"/>
        <end position="387"/>
    </location>
</feature>
<accession>A0A1B7K2F9</accession>
<dbReference type="PATRIC" id="fig|1354272.4.peg.644"/>
<name>A0A1B7K2F9_9GAMM</name>
<dbReference type="Proteomes" id="UP000078224">
    <property type="component" value="Unassembled WGS sequence"/>
</dbReference>
<dbReference type="PANTHER" id="PTHR43586:SF8">
    <property type="entry name" value="CYSTEINE DESULFURASE 1, CHLOROPLASTIC"/>
    <property type="match status" value="1"/>
</dbReference>
<dbReference type="RefSeq" id="WP_068907454.1">
    <property type="nucleotide sequence ID" value="NZ_LXEW01000011.1"/>
</dbReference>
<dbReference type="SUPFAM" id="SSF53383">
    <property type="entry name" value="PLP-dependent transferases"/>
    <property type="match status" value="1"/>
</dbReference>
<keyword evidence="3 8" id="KW-0808">Transferase</keyword>
<dbReference type="Gene3D" id="3.40.640.10">
    <property type="entry name" value="Type I PLP-dependent aspartate aminotransferase-like (Major domain)"/>
    <property type="match status" value="1"/>
</dbReference>
<dbReference type="InterPro" id="IPR015422">
    <property type="entry name" value="PyrdxlP-dep_Trfase_small"/>
</dbReference>
<evidence type="ECO:0000256" key="4">
    <source>
        <dbReference type="ARBA" id="ARBA00022898"/>
    </source>
</evidence>
<evidence type="ECO:0000256" key="2">
    <source>
        <dbReference type="ARBA" id="ARBA00010447"/>
    </source>
</evidence>